<dbReference type="NCBIfam" id="TIGR00687">
    <property type="entry name" value="pyridox_kin"/>
    <property type="match status" value="1"/>
</dbReference>
<evidence type="ECO:0000256" key="3">
    <source>
        <dbReference type="ARBA" id="ARBA00022741"/>
    </source>
</evidence>
<keyword evidence="2 8" id="KW-0808">Transferase</keyword>
<dbReference type="AlphaFoldDB" id="A0A8B6M8Q8"/>
<dbReference type="Proteomes" id="UP000485880">
    <property type="component" value="Unassembled WGS sequence"/>
</dbReference>
<dbReference type="SUPFAM" id="SSF53613">
    <property type="entry name" value="Ribokinase-like"/>
    <property type="match status" value="1"/>
</dbReference>
<keyword evidence="5" id="KW-0067">ATP-binding</keyword>
<dbReference type="GO" id="GO:0008478">
    <property type="term" value="F:pyridoxal kinase activity"/>
    <property type="evidence" value="ECO:0007669"/>
    <property type="project" value="UniProtKB-EC"/>
</dbReference>
<evidence type="ECO:0000256" key="6">
    <source>
        <dbReference type="SAM" id="MobiDB-lite"/>
    </source>
</evidence>
<evidence type="ECO:0000256" key="4">
    <source>
        <dbReference type="ARBA" id="ARBA00022777"/>
    </source>
</evidence>
<dbReference type="PANTHER" id="PTHR10534:SF2">
    <property type="entry name" value="PYRIDOXAL KINASE"/>
    <property type="match status" value="1"/>
</dbReference>
<accession>A0A8B6M8Q8</accession>
<evidence type="ECO:0000313" key="8">
    <source>
        <dbReference type="EMBL" id="VTZ50861.1"/>
    </source>
</evidence>
<evidence type="ECO:0000313" key="9">
    <source>
        <dbReference type="Proteomes" id="UP000485880"/>
    </source>
</evidence>
<dbReference type="EMBL" id="CABFMQ020000087">
    <property type="protein sequence ID" value="VTZ50861.1"/>
    <property type="molecule type" value="Genomic_DNA"/>
</dbReference>
<dbReference type="EC" id="2.7.1.35" evidence="1"/>
<protein>
    <recommendedName>
        <fullName evidence="1">pyridoxal kinase</fullName>
        <ecNumber evidence="1">2.7.1.35</ecNumber>
    </recommendedName>
</protein>
<dbReference type="InterPro" id="IPR013749">
    <property type="entry name" value="PM/HMP-P_kinase-1"/>
</dbReference>
<dbReference type="InterPro" id="IPR004625">
    <property type="entry name" value="PyrdxlKinase"/>
</dbReference>
<evidence type="ECO:0000256" key="2">
    <source>
        <dbReference type="ARBA" id="ARBA00022679"/>
    </source>
</evidence>
<dbReference type="Gene3D" id="3.40.1190.20">
    <property type="match status" value="1"/>
</dbReference>
<gene>
    <name evidence="8" type="primary">pdxY</name>
    <name evidence="8" type="ORF">MPC4_30045</name>
</gene>
<keyword evidence="4 8" id="KW-0418">Kinase</keyword>
<dbReference type="GO" id="GO:0009443">
    <property type="term" value="P:pyridoxal 5'-phosphate salvage"/>
    <property type="evidence" value="ECO:0007669"/>
    <property type="project" value="InterPro"/>
</dbReference>
<dbReference type="Pfam" id="PF08543">
    <property type="entry name" value="Phos_pyr_kin"/>
    <property type="match status" value="1"/>
</dbReference>
<keyword evidence="3" id="KW-0547">Nucleotide-binding</keyword>
<dbReference type="CDD" id="cd01173">
    <property type="entry name" value="pyridoxal_pyridoxamine_kinase"/>
    <property type="match status" value="1"/>
</dbReference>
<dbReference type="PANTHER" id="PTHR10534">
    <property type="entry name" value="PYRIDOXAL KINASE"/>
    <property type="match status" value="1"/>
</dbReference>
<sequence length="292" mass="30918">MESSEARQEPPGSIGPGPHVISIQSQVVHGHVGNSVAAFPMQTLGLTVAAVPTTLLSNHPLYPTMRGRVLEPSLVEDLLRGVEERGLVEASKAMLTGYLGSARVGAVVAEFIGRAKARNPDLLYICDPVIGDDGPGVFVAEEIIEIIRDRLAPAASIITPNQFELELLTQAPARSIMDLHVAAAGFSQRGPMRLVVTGCTLIDTPAGHIETIVYDHGALHRIATQRLPIKPNGAGDLFAGLFVAHLANGADLLRAAEAATAGVFKVLQRTLAEHSYELQISPSDFLPGCRAP</sequence>
<organism evidence="8 9">
    <name type="scientific">Methylocella tundrae</name>
    <dbReference type="NCBI Taxonomy" id="227605"/>
    <lineage>
        <taxon>Bacteria</taxon>
        <taxon>Pseudomonadati</taxon>
        <taxon>Pseudomonadota</taxon>
        <taxon>Alphaproteobacteria</taxon>
        <taxon>Hyphomicrobiales</taxon>
        <taxon>Beijerinckiaceae</taxon>
        <taxon>Methylocella</taxon>
    </lineage>
</organism>
<feature type="region of interest" description="Disordered" evidence="6">
    <location>
        <begin position="1"/>
        <end position="20"/>
    </location>
</feature>
<evidence type="ECO:0000256" key="1">
    <source>
        <dbReference type="ARBA" id="ARBA00012104"/>
    </source>
</evidence>
<feature type="domain" description="Pyridoxamine kinase/Phosphomethylpyrimidine kinase" evidence="7">
    <location>
        <begin position="70"/>
        <end position="271"/>
    </location>
</feature>
<keyword evidence="9" id="KW-1185">Reference proteome</keyword>
<name>A0A8B6M8Q8_METTU</name>
<dbReference type="GO" id="GO:0005829">
    <property type="term" value="C:cytosol"/>
    <property type="evidence" value="ECO:0007669"/>
    <property type="project" value="TreeGrafter"/>
</dbReference>
<reference evidence="8 9" key="1">
    <citation type="submission" date="2019-05" db="EMBL/GenBank/DDBJ databases">
        <authorList>
            <person name="Farhan Ul Haque M."/>
        </authorList>
    </citation>
    <scope>NUCLEOTIDE SEQUENCE [LARGE SCALE GENOMIC DNA]</scope>
    <source>
        <strain evidence="8">2</strain>
    </source>
</reference>
<proteinExistence type="predicted"/>
<dbReference type="GO" id="GO:0005524">
    <property type="term" value="F:ATP binding"/>
    <property type="evidence" value="ECO:0007669"/>
    <property type="project" value="UniProtKB-KW"/>
</dbReference>
<dbReference type="InterPro" id="IPR029056">
    <property type="entry name" value="Ribokinase-like"/>
</dbReference>
<evidence type="ECO:0000256" key="5">
    <source>
        <dbReference type="ARBA" id="ARBA00022840"/>
    </source>
</evidence>
<evidence type="ECO:0000259" key="7">
    <source>
        <dbReference type="Pfam" id="PF08543"/>
    </source>
</evidence>
<comment type="caution">
    <text evidence="8">The sequence shown here is derived from an EMBL/GenBank/DDBJ whole genome shotgun (WGS) entry which is preliminary data.</text>
</comment>
<dbReference type="RefSeq" id="WP_244628994.1">
    <property type="nucleotide sequence ID" value="NZ_CABFMQ020000087.1"/>
</dbReference>